<organism evidence="3 4">
    <name type="scientific">Channa argus</name>
    <name type="common">Northern snakehead</name>
    <name type="synonym">Ophicephalus argus</name>
    <dbReference type="NCBI Taxonomy" id="215402"/>
    <lineage>
        <taxon>Eukaryota</taxon>
        <taxon>Metazoa</taxon>
        <taxon>Chordata</taxon>
        <taxon>Craniata</taxon>
        <taxon>Vertebrata</taxon>
        <taxon>Euteleostomi</taxon>
        <taxon>Actinopterygii</taxon>
        <taxon>Neopterygii</taxon>
        <taxon>Teleostei</taxon>
        <taxon>Neoteleostei</taxon>
        <taxon>Acanthomorphata</taxon>
        <taxon>Anabantaria</taxon>
        <taxon>Anabantiformes</taxon>
        <taxon>Channoidei</taxon>
        <taxon>Channidae</taxon>
        <taxon>Channa</taxon>
    </lineage>
</organism>
<name>A0A6G1Q274_CHAAH</name>
<evidence type="ECO:0000256" key="1">
    <source>
        <dbReference type="ARBA" id="ARBA00023157"/>
    </source>
</evidence>
<protein>
    <submittedName>
        <fullName evidence="3">Macrophage mannose receptor 1</fullName>
    </submittedName>
</protein>
<evidence type="ECO:0000259" key="2">
    <source>
        <dbReference type="PROSITE" id="PS50041"/>
    </source>
</evidence>
<sequence length="284" mass="33068">MEDVNRLTAMADLSQMIYTDYSYEAWIGLYDDINSWRWSLTDTSLYKNGETDFRNWSTGEPNNANSKEHCTQMYDNGFWNDKKCDEPLFSVCSKVRGSNVTFVLVNISMIWTQAQTYCRTHYTDLASVRNQNENQNILGLVPLGEKVWIGLFRDSWKWFDGSSSSFMYWRTKTKEPNNNQKKETCVAANFAASGQWEDWNCDYRKAFICYSVVLFKRVVKVTLEKQSSSLNLNDPAVMDEILKQLRQTLKDKGVNGDVRLSWVKQSDGKVFHEEKKTEGEKEEL</sequence>
<dbReference type="AlphaFoldDB" id="A0A6G1Q274"/>
<dbReference type="Proteomes" id="UP000503349">
    <property type="component" value="Chromosome 12"/>
</dbReference>
<reference evidence="3 4" key="1">
    <citation type="submission" date="2019-02" db="EMBL/GenBank/DDBJ databases">
        <title>Opniocepnalus argus genome.</title>
        <authorList>
            <person name="Zhou C."/>
            <person name="Xiao S."/>
        </authorList>
    </citation>
    <scope>NUCLEOTIDE SEQUENCE [LARGE SCALE GENOMIC DNA]</scope>
    <source>
        <strain evidence="3">OARG1902GOOAL</strain>
        <tissue evidence="3">Muscle</tissue>
    </source>
</reference>
<reference evidence="4" key="2">
    <citation type="submission" date="2019-02" db="EMBL/GenBank/DDBJ databases">
        <title>Opniocepnalus argus Var Kimnra genome.</title>
        <authorList>
            <person name="Zhou C."/>
            <person name="Xiao S."/>
        </authorList>
    </citation>
    <scope>NUCLEOTIDE SEQUENCE [LARGE SCALE GENOMIC DNA]</scope>
</reference>
<dbReference type="Pfam" id="PF00059">
    <property type="entry name" value="Lectin_C"/>
    <property type="match status" value="2"/>
</dbReference>
<dbReference type="InterPro" id="IPR016186">
    <property type="entry name" value="C-type_lectin-like/link_sf"/>
</dbReference>
<dbReference type="PANTHER" id="PTHR45784:SF3">
    <property type="entry name" value="C-TYPE LECTIN DOMAIN FAMILY 4 MEMBER K-LIKE-RELATED"/>
    <property type="match status" value="1"/>
</dbReference>
<dbReference type="EMBL" id="CM015723">
    <property type="protein sequence ID" value="KAF3696358.1"/>
    <property type="molecule type" value="Genomic_DNA"/>
</dbReference>
<dbReference type="InterPro" id="IPR001304">
    <property type="entry name" value="C-type_lectin-like"/>
</dbReference>
<dbReference type="Gene3D" id="3.10.100.10">
    <property type="entry name" value="Mannose-Binding Protein A, subunit A"/>
    <property type="match status" value="2"/>
</dbReference>
<keyword evidence="1" id="KW-1015">Disulfide bond</keyword>
<keyword evidence="4" id="KW-1185">Reference proteome</keyword>
<dbReference type="InterPro" id="IPR016187">
    <property type="entry name" value="CTDL_fold"/>
</dbReference>
<dbReference type="SMART" id="SM00034">
    <property type="entry name" value="CLECT"/>
    <property type="match status" value="1"/>
</dbReference>
<dbReference type="PROSITE" id="PS00615">
    <property type="entry name" value="C_TYPE_LECTIN_1"/>
    <property type="match status" value="1"/>
</dbReference>
<proteinExistence type="predicted"/>
<dbReference type="PANTHER" id="PTHR45784">
    <property type="entry name" value="C-TYPE LECTIN DOMAIN FAMILY 20 MEMBER A-RELATED"/>
    <property type="match status" value="1"/>
</dbReference>
<dbReference type="SUPFAM" id="SSF56436">
    <property type="entry name" value="C-type lectin-like"/>
    <property type="match status" value="2"/>
</dbReference>
<evidence type="ECO:0000313" key="4">
    <source>
        <dbReference type="Proteomes" id="UP000503349"/>
    </source>
</evidence>
<accession>A0A6G1Q274</accession>
<dbReference type="PROSITE" id="PS50041">
    <property type="entry name" value="C_TYPE_LECTIN_2"/>
    <property type="match status" value="2"/>
</dbReference>
<keyword evidence="3" id="KW-0675">Receptor</keyword>
<feature type="domain" description="C-type lectin" evidence="2">
    <location>
        <begin position="1"/>
        <end position="93"/>
    </location>
</feature>
<evidence type="ECO:0000313" key="3">
    <source>
        <dbReference type="EMBL" id="KAF3696358.1"/>
    </source>
</evidence>
<dbReference type="InterPro" id="IPR018378">
    <property type="entry name" value="C-type_lectin_CS"/>
</dbReference>
<gene>
    <name evidence="3" type="ORF">EXN66_Car012035</name>
</gene>
<feature type="domain" description="C-type lectin" evidence="2">
    <location>
        <begin position="111"/>
        <end position="210"/>
    </location>
</feature>